<feature type="region of interest" description="Disordered" evidence="1">
    <location>
        <begin position="111"/>
        <end position="148"/>
    </location>
</feature>
<proteinExistence type="predicted"/>
<evidence type="ECO:0000313" key="3">
    <source>
        <dbReference type="Proteomes" id="UP001206483"/>
    </source>
</evidence>
<comment type="caution">
    <text evidence="2">The sequence shown here is derived from an EMBL/GenBank/DDBJ whole genome shotgun (WGS) entry which is preliminary data.</text>
</comment>
<dbReference type="Proteomes" id="UP001206483">
    <property type="component" value="Unassembled WGS sequence"/>
</dbReference>
<accession>A0ABT1J1Q5</accession>
<gene>
    <name evidence="2" type="ORF">FHR36_004231</name>
</gene>
<evidence type="ECO:0000313" key="2">
    <source>
        <dbReference type="EMBL" id="MCP2311068.1"/>
    </source>
</evidence>
<name>A0ABT1J1Q5_9ACTN</name>
<dbReference type="EMBL" id="JAMZDX010000004">
    <property type="protein sequence ID" value="MCP2311068.1"/>
    <property type="molecule type" value="Genomic_DNA"/>
</dbReference>
<feature type="compositionally biased region" description="Polar residues" evidence="1">
    <location>
        <begin position="135"/>
        <end position="148"/>
    </location>
</feature>
<protein>
    <submittedName>
        <fullName evidence="2">Uncharacterized protein</fullName>
    </submittedName>
</protein>
<organism evidence="2 3">
    <name type="scientific">Kitasatospora paracochleata</name>
    <dbReference type="NCBI Taxonomy" id="58354"/>
    <lineage>
        <taxon>Bacteria</taxon>
        <taxon>Bacillati</taxon>
        <taxon>Actinomycetota</taxon>
        <taxon>Actinomycetes</taxon>
        <taxon>Kitasatosporales</taxon>
        <taxon>Streptomycetaceae</taxon>
        <taxon>Kitasatospora</taxon>
    </lineage>
</organism>
<sequence length="148" mass="16872">MRHLVARALRAALRLVLPARGQHRRPRPLVVIFGPTEPVQLAVPKRVICAPTRPVPAHVLARTMPLPPAARLVPLWLEQWERTPEAQLHAERARRAEAAWPRWQKTYHGEMIRRKDRAENQEQARGSGGWPCSQRRMTCPTQPCAGQS</sequence>
<feature type="compositionally biased region" description="Basic and acidic residues" evidence="1">
    <location>
        <begin position="111"/>
        <end position="122"/>
    </location>
</feature>
<evidence type="ECO:0000256" key="1">
    <source>
        <dbReference type="SAM" id="MobiDB-lite"/>
    </source>
</evidence>
<reference evidence="2 3" key="1">
    <citation type="submission" date="2022-06" db="EMBL/GenBank/DDBJ databases">
        <title>Sequencing the genomes of 1000 actinobacteria strains.</title>
        <authorList>
            <person name="Klenk H.-P."/>
        </authorList>
    </citation>
    <scope>NUCLEOTIDE SEQUENCE [LARGE SCALE GENOMIC DNA]</scope>
    <source>
        <strain evidence="2 3">DSM 41656</strain>
    </source>
</reference>
<keyword evidence="3" id="KW-1185">Reference proteome</keyword>